<reference evidence="13" key="1">
    <citation type="journal article" date="2017" name="Nature">
        <title>The genome of Chenopodium quinoa.</title>
        <authorList>
            <person name="Jarvis D.E."/>
            <person name="Ho Y.S."/>
            <person name="Lightfoot D.J."/>
            <person name="Schmoeckel S.M."/>
            <person name="Li B."/>
            <person name="Borm T.J.A."/>
            <person name="Ohyanagi H."/>
            <person name="Mineta K."/>
            <person name="Michell C.T."/>
            <person name="Saber N."/>
            <person name="Kharbatia N.M."/>
            <person name="Rupper R.R."/>
            <person name="Sharp A.R."/>
            <person name="Dally N."/>
            <person name="Boughton B.A."/>
            <person name="Woo Y.H."/>
            <person name="Gao G."/>
            <person name="Schijlen E.G.W.M."/>
            <person name="Guo X."/>
            <person name="Momin A.A."/>
            <person name="Negrao S."/>
            <person name="Al-Babili S."/>
            <person name="Gehring C."/>
            <person name="Roessner U."/>
            <person name="Jung C."/>
            <person name="Murphy K."/>
            <person name="Arold S.T."/>
            <person name="Gojobori T."/>
            <person name="van der Linden C.G."/>
            <person name="van Loo E.N."/>
            <person name="Jellen E.N."/>
            <person name="Maughan P.J."/>
            <person name="Tester M."/>
        </authorList>
    </citation>
    <scope>NUCLEOTIDE SEQUENCE [LARGE SCALE GENOMIC DNA]</scope>
    <source>
        <strain evidence="13">cv. PI 614886</strain>
    </source>
</reference>
<dbReference type="GO" id="GO:0006820">
    <property type="term" value="P:monoatomic anion transport"/>
    <property type="evidence" value="ECO:0007669"/>
    <property type="project" value="TreeGrafter"/>
</dbReference>
<dbReference type="InterPro" id="IPR058650">
    <property type="entry name" value="Msy1/2-like"/>
</dbReference>
<keyword evidence="4 10" id="KW-0812">Transmembrane</keyword>
<dbReference type="InterPro" id="IPR016688">
    <property type="entry name" value="MscS-like_plants/fungi"/>
</dbReference>
<feature type="transmembrane region" description="Helical" evidence="10">
    <location>
        <begin position="278"/>
        <end position="298"/>
    </location>
</feature>
<keyword evidence="14" id="KW-1185">Reference proteome</keyword>
<evidence type="ECO:0008006" key="15">
    <source>
        <dbReference type="Google" id="ProtNLM"/>
    </source>
</evidence>
<proteinExistence type="inferred from homology"/>
<dbReference type="PANTHER" id="PTHR31618">
    <property type="entry name" value="MECHANOSENSITIVE ION CHANNEL PROTEIN 5"/>
    <property type="match status" value="1"/>
</dbReference>
<organism evidence="13 14">
    <name type="scientific">Chenopodium quinoa</name>
    <name type="common">Quinoa</name>
    <dbReference type="NCBI Taxonomy" id="63459"/>
    <lineage>
        <taxon>Eukaryota</taxon>
        <taxon>Viridiplantae</taxon>
        <taxon>Streptophyta</taxon>
        <taxon>Embryophyta</taxon>
        <taxon>Tracheophyta</taxon>
        <taxon>Spermatophyta</taxon>
        <taxon>Magnoliopsida</taxon>
        <taxon>eudicotyledons</taxon>
        <taxon>Gunneridae</taxon>
        <taxon>Pentapetalae</taxon>
        <taxon>Caryophyllales</taxon>
        <taxon>Chenopodiaceae</taxon>
        <taxon>Chenopodioideae</taxon>
        <taxon>Atripliceae</taxon>
        <taxon>Chenopodium</taxon>
    </lineage>
</organism>
<dbReference type="Gramene" id="AUR62028993-RA">
    <property type="protein sequence ID" value="AUR62028993-RA:cds"/>
    <property type="gene ID" value="AUR62028993"/>
</dbReference>
<dbReference type="InterPro" id="IPR010920">
    <property type="entry name" value="LSM_dom_sf"/>
</dbReference>
<evidence type="ECO:0000256" key="1">
    <source>
        <dbReference type="ARBA" id="ARBA00004127"/>
    </source>
</evidence>
<dbReference type="InterPro" id="IPR006685">
    <property type="entry name" value="MscS_channel_2nd"/>
</dbReference>
<feature type="domain" description="Mechanosensitive ion channel protein Msy1/2-like transmembrane" evidence="12">
    <location>
        <begin position="784"/>
        <end position="936"/>
    </location>
</feature>
<feature type="compositionally biased region" description="Polar residues" evidence="9">
    <location>
        <begin position="25"/>
        <end position="39"/>
    </location>
</feature>
<accession>A0A803MG91</accession>
<dbReference type="OMA" id="FCIHITT"/>
<dbReference type="FunFam" id="2.30.30.60:FF:000003">
    <property type="entry name" value="Predicted mechanosensitive ion channel"/>
    <property type="match status" value="2"/>
</dbReference>
<comment type="subcellular location">
    <subcellularLocation>
        <location evidence="1">Endomembrane system</location>
        <topology evidence="1">Multi-pass membrane protein</topology>
    </subcellularLocation>
</comment>
<reference evidence="13" key="2">
    <citation type="submission" date="2021-03" db="UniProtKB">
        <authorList>
            <consortium name="EnsemblPlants"/>
        </authorList>
    </citation>
    <scope>IDENTIFICATION</scope>
</reference>
<keyword evidence="3" id="KW-0813">Transport</keyword>
<feature type="compositionally biased region" description="Basic residues" evidence="9">
    <location>
        <begin position="73"/>
        <end position="84"/>
    </location>
</feature>
<dbReference type="GO" id="GO:0008381">
    <property type="term" value="F:mechanosensitive monoatomic ion channel activity"/>
    <property type="evidence" value="ECO:0007669"/>
    <property type="project" value="TreeGrafter"/>
</dbReference>
<evidence type="ECO:0000313" key="14">
    <source>
        <dbReference type="Proteomes" id="UP000596660"/>
    </source>
</evidence>
<feature type="transmembrane region" description="Helical" evidence="10">
    <location>
        <begin position="1137"/>
        <end position="1158"/>
    </location>
</feature>
<feature type="region of interest" description="Disordered" evidence="9">
    <location>
        <begin position="23"/>
        <end position="92"/>
    </location>
</feature>
<name>A0A803MG91_CHEQI</name>
<feature type="transmembrane region" description="Helical" evidence="10">
    <location>
        <begin position="164"/>
        <end position="187"/>
    </location>
</feature>
<evidence type="ECO:0000256" key="6">
    <source>
        <dbReference type="ARBA" id="ARBA00023065"/>
    </source>
</evidence>
<feature type="transmembrane region" description="Helical" evidence="10">
    <location>
        <begin position="199"/>
        <end position="227"/>
    </location>
</feature>
<dbReference type="GO" id="GO:0050982">
    <property type="term" value="P:detection of mechanical stimulus"/>
    <property type="evidence" value="ECO:0007669"/>
    <property type="project" value="UniProtKB-ARBA"/>
</dbReference>
<feature type="domain" description="Mechanosensitive ion channel MscS" evidence="11">
    <location>
        <begin position="563"/>
        <end position="619"/>
    </location>
</feature>
<dbReference type="InterPro" id="IPR023408">
    <property type="entry name" value="MscS_beta-dom_sf"/>
</dbReference>
<evidence type="ECO:0000256" key="9">
    <source>
        <dbReference type="SAM" id="MobiDB-lite"/>
    </source>
</evidence>
<dbReference type="Proteomes" id="UP000596660">
    <property type="component" value="Unplaced"/>
</dbReference>
<feature type="transmembrane region" description="Helical" evidence="10">
    <location>
        <begin position="544"/>
        <end position="567"/>
    </location>
</feature>
<keyword evidence="8" id="KW-0407">Ion channel</keyword>
<evidence type="ECO:0000256" key="3">
    <source>
        <dbReference type="ARBA" id="ARBA00022448"/>
    </source>
</evidence>
<comment type="similarity">
    <text evidence="2">Belongs to the MscS (TC 1.A.23) family.</text>
</comment>
<dbReference type="Pfam" id="PF00924">
    <property type="entry name" value="MS_channel_2nd"/>
    <property type="match status" value="2"/>
</dbReference>
<feature type="transmembrane region" description="Helical" evidence="10">
    <location>
        <begin position="874"/>
        <end position="892"/>
    </location>
</feature>
<dbReference type="PANTHER" id="PTHR31618:SF7">
    <property type="entry name" value="MECHANOSENSITIVE ION CHANNEL PROTEIN"/>
    <property type="match status" value="1"/>
</dbReference>
<evidence type="ECO:0000256" key="4">
    <source>
        <dbReference type="ARBA" id="ARBA00022692"/>
    </source>
</evidence>
<protein>
    <recommendedName>
        <fullName evidence="15">Mechanosensitive ion channel protein</fullName>
    </recommendedName>
</protein>
<feature type="transmembrane region" description="Helical" evidence="10">
    <location>
        <begin position="831"/>
        <end position="853"/>
    </location>
</feature>
<evidence type="ECO:0000256" key="5">
    <source>
        <dbReference type="ARBA" id="ARBA00022989"/>
    </source>
</evidence>
<dbReference type="SUPFAM" id="SSF50182">
    <property type="entry name" value="Sm-like ribonucleoproteins"/>
    <property type="match status" value="2"/>
</dbReference>
<dbReference type="EnsemblPlants" id="AUR62028993-RA">
    <property type="protein sequence ID" value="AUR62028993-RA:cds"/>
    <property type="gene ID" value="AUR62028993"/>
</dbReference>
<evidence type="ECO:0000256" key="8">
    <source>
        <dbReference type="ARBA" id="ARBA00023303"/>
    </source>
</evidence>
<evidence type="ECO:0000259" key="12">
    <source>
        <dbReference type="Pfam" id="PF25886"/>
    </source>
</evidence>
<feature type="transmembrane region" description="Helical" evidence="10">
    <location>
        <begin position="904"/>
        <end position="924"/>
    </location>
</feature>
<dbReference type="GO" id="GO:0005886">
    <property type="term" value="C:plasma membrane"/>
    <property type="evidence" value="ECO:0007669"/>
    <property type="project" value="TreeGrafter"/>
</dbReference>
<sequence>MEGSSYQDKTDVVLSIVAAGVAADSTKSPGQSTMLSDQGKSFMFTPMSPEITKLSPISTPQRHPKVPNELMRKRTSLARSKTKSRLVEPPYPSDEALVDETTYLVGPKTPVRTPKASPRVSVGTPVGIPKSPFSVLGNEEEEDEDVYKSIDLQLNQKSRKRLKFFALLEWIVFISLMGLLIASLTINQLKGTALWSLRLWKWCVFVIVIFCGRLVTGWFINILVYLVEQKLLLKKKVLYFVYGLKKSLRVFLWLSFVLLAWILLFTHGTNRSRKTKKVLHYITMAIAGFLVGAGIWLLKTVLIKLLALSFHVKRFFDRIQESLFDQYVLQTLSGPPCMEMAQSLTRSRTSGQLSLERMTKSAGVKEEVINVEKLHKINQDKVSAWTMKGLIDVIRRTKLSTISNTLDYDEDDETGEQNKEITSEWEAKVSALKIFKNVAKPGYKYIDEEDLLRFMKMDEVNQVFPLFEGAVETARIRKTVLKKWVVNSYLERKSLAHSLNDTKTAVEELNRIASGVVVIIMVIVWNLMMGFLDTKILVFISSQLLLVAFMFGNSVKTVFEAIIFVFIMHPFDVGDRCVIDGVQMVVEEMNILTTIFLRYDNEKITYPNSVLATKPISNFYRSPEMGDSVEFAIDFSTTVDTIAALKTRIKSSLGRLSGGLSKIVYREGYIRFCEDTPAHEQVVAYPNPDEIRRAALARSAYANSKSRFFEPPYPGDEALANQSTYMVGSNKPYTNPAQVYPRVSMAIPNATPGFQSSPLNAHGKDEETNEVVYKSIDKQGNHQFRRRLKIFVFVELVVFLCLMCLLIASLIDYNLQNTTIWSLELWKWCVLFTMMFSGRLIAKYFINVIVYLVERKLLFKKKIPYYANGLKRGVRVFFWLSSVLLAWILLFIHGSNRSREATIVLHYITKAIAGCLFGAVIWLVKTTLIKTLALSFHVKRFFDRIQKSIFHQYVLQMLSGPPIMEKAARVAISRNLSQLSLERRTNNKGIREEVINVEKLQQLNQENVSAWTMKRLIKLVRRTKLSITSCFLDSGEVDGMGELSKEIKSEWRAKVAASKIFNNVAKPGFDYIEEEDLLRFIKIGELNQVLPLFDGYIETGKIKESALEKWVVTAYMERKSLAHSLDDTKTAVDELNILASSVVLIVIAIVWTLVMGFLTTKILVFVTSQLLLATFIFGNAFKTVFEAIIFVFVMHPFDVGDRCVIDGVQMVVEEMNILNTIFLRYDNEKISYPNTVLATKPISNFYRSPDMNDSVEFAINFSTTVEAIAALKDRIKSYIESKPQHWRPCHSVQLIDIVDMNKIKMALYVTHTINFQNIAEKNSRASDLVLELKKTFEELGITYQLLPQDVRVTYVGSPASASNA</sequence>
<dbReference type="Gene3D" id="2.30.30.60">
    <property type="match status" value="2"/>
</dbReference>
<keyword evidence="6" id="KW-0406">Ion transport</keyword>
<evidence type="ECO:0000259" key="11">
    <source>
        <dbReference type="Pfam" id="PF00924"/>
    </source>
</evidence>
<feature type="transmembrane region" description="Helical" evidence="10">
    <location>
        <begin position="512"/>
        <end position="532"/>
    </location>
</feature>
<keyword evidence="5 10" id="KW-1133">Transmembrane helix</keyword>
<feature type="transmembrane region" description="Helical" evidence="10">
    <location>
        <begin position="790"/>
        <end position="811"/>
    </location>
</feature>
<keyword evidence="7 10" id="KW-0472">Membrane</keyword>
<dbReference type="Pfam" id="PF25886">
    <property type="entry name" value="Msy1"/>
    <property type="match status" value="1"/>
</dbReference>
<evidence type="ECO:0000256" key="7">
    <source>
        <dbReference type="ARBA" id="ARBA00023136"/>
    </source>
</evidence>
<feature type="transmembrane region" description="Helical" evidence="10">
    <location>
        <begin position="1170"/>
        <end position="1193"/>
    </location>
</feature>
<feature type="domain" description="Mechanosensitive ion channel MscS" evidence="11">
    <location>
        <begin position="1189"/>
        <end position="1245"/>
    </location>
</feature>
<feature type="transmembrane region" description="Helical" evidence="10">
    <location>
        <begin position="248"/>
        <end position="266"/>
    </location>
</feature>
<evidence type="ECO:0000313" key="13">
    <source>
        <dbReference type="EnsemblPlants" id="AUR62028993-RA:cds"/>
    </source>
</evidence>
<evidence type="ECO:0000256" key="10">
    <source>
        <dbReference type="SAM" id="Phobius"/>
    </source>
</evidence>
<evidence type="ECO:0000256" key="2">
    <source>
        <dbReference type="ARBA" id="ARBA00008017"/>
    </source>
</evidence>